<feature type="transmembrane region" description="Helical" evidence="1">
    <location>
        <begin position="107"/>
        <end position="126"/>
    </location>
</feature>
<evidence type="ECO:0000313" key="3">
    <source>
        <dbReference type="Proteomes" id="UP001183794"/>
    </source>
</evidence>
<keyword evidence="3" id="KW-1185">Reference proteome</keyword>
<feature type="transmembrane region" description="Helical" evidence="1">
    <location>
        <begin position="163"/>
        <end position="182"/>
    </location>
</feature>
<organism evidence="2 3">
    <name type="scientific">Enteractinococcus fodinae</name>
    <dbReference type="NCBI Taxonomy" id="684663"/>
    <lineage>
        <taxon>Bacteria</taxon>
        <taxon>Bacillati</taxon>
        <taxon>Actinomycetota</taxon>
        <taxon>Actinomycetes</taxon>
        <taxon>Micrococcales</taxon>
        <taxon>Micrococcaceae</taxon>
    </lineage>
</organism>
<dbReference type="InterPro" id="IPR038750">
    <property type="entry name" value="YczE/YyaS-like"/>
</dbReference>
<keyword evidence="1" id="KW-1133">Transmembrane helix</keyword>
<dbReference type="Pfam" id="PF19700">
    <property type="entry name" value="DUF6198"/>
    <property type="match status" value="1"/>
</dbReference>
<gene>
    <name evidence="2" type="ORF">J2S62_000648</name>
</gene>
<evidence type="ECO:0000256" key="1">
    <source>
        <dbReference type="SAM" id="Phobius"/>
    </source>
</evidence>
<accession>A0ABU2AYZ6</accession>
<dbReference type="PANTHER" id="PTHR40078">
    <property type="entry name" value="INTEGRAL MEMBRANE PROTEIN-RELATED"/>
    <property type="match status" value="1"/>
</dbReference>
<dbReference type="EMBL" id="JAVDYJ010000001">
    <property type="protein sequence ID" value="MDR7346391.1"/>
    <property type="molecule type" value="Genomic_DNA"/>
</dbReference>
<name>A0ABU2AYZ6_9MICC</name>
<feature type="transmembrane region" description="Helical" evidence="1">
    <location>
        <begin position="81"/>
        <end position="101"/>
    </location>
</feature>
<keyword evidence="1" id="KW-0472">Membrane</keyword>
<reference evidence="2 3" key="1">
    <citation type="submission" date="2023-07" db="EMBL/GenBank/DDBJ databases">
        <title>Sequencing the genomes of 1000 actinobacteria strains.</title>
        <authorList>
            <person name="Klenk H.-P."/>
        </authorList>
    </citation>
    <scope>NUCLEOTIDE SEQUENCE [LARGE SCALE GENOMIC DNA]</scope>
    <source>
        <strain evidence="2 3">DSM 22966</strain>
    </source>
</reference>
<comment type="caution">
    <text evidence="2">The sequence shown here is derived from an EMBL/GenBank/DDBJ whole genome shotgun (WGS) entry which is preliminary data.</text>
</comment>
<dbReference type="PANTHER" id="PTHR40078:SF1">
    <property type="entry name" value="INTEGRAL MEMBRANE PROTEIN"/>
    <property type="match status" value="1"/>
</dbReference>
<proteinExistence type="predicted"/>
<dbReference type="RefSeq" id="WP_310171338.1">
    <property type="nucleotide sequence ID" value="NZ_BAABHE010000002.1"/>
</dbReference>
<feature type="transmembrane region" description="Helical" evidence="1">
    <location>
        <begin position="133"/>
        <end position="151"/>
    </location>
</feature>
<feature type="transmembrane region" description="Helical" evidence="1">
    <location>
        <begin position="44"/>
        <end position="69"/>
    </location>
</feature>
<protein>
    <submittedName>
        <fullName evidence="2">Membrane protein YczE</fullName>
    </submittedName>
</protein>
<keyword evidence="1" id="KW-0812">Transmembrane</keyword>
<evidence type="ECO:0000313" key="2">
    <source>
        <dbReference type="EMBL" id="MDR7346391.1"/>
    </source>
</evidence>
<dbReference type="Proteomes" id="UP001183794">
    <property type="component" value="Unassembled WGS sequence"/>
</dbReference>
<sequence length="218" mass="23954">MLRQLKRLTIFLLGVFLIAIGVALSVRADLGTAPIASLPAVLSFITPVSVGTYVMTLNVIFVVLQVLILRRKFPTFQLIQLPLAVAFGLFVDLAMYLTAWLEPASYLEQWAWLLASVVLLAVGVYVEMQPRLTYLPGNAIVFTIYTVLQNIRYGTIKTLVDSTLVIVAAIVSLMSMGGLYGVREGTIFSALTVGLLLRWIHALHQRFRGPEPETSSGS</sequence>